<dbReference type="Gene3D" id="1.10.150.20">
    <property type="entry name" value="5' to 3' exonuclease, C-terminal subdomain"/>
    <property type="match status" value="1"/>
</dbReference>
<keyword evidence="3 6" id="KW-0347">Helicase</keyword>
<name>A0A0J8DGR2_CLOCY</name>
<dbReference type="EC" id="5.6.2.3" evidence="3"/>
<dbReference type="CDD" id="cd18809">
    <property type="entry name" value="SF1_C_RecD"/>
    <property type="match status" value="1"/>
</dbReference>
<dbReference type="Pfam" id="PF18335">
    <property type="entry name" value="SH3_13"/>
    <property type="match status" value="1"/>
</dbReference>
<dbReference type="InterPro" id="IPR003583">
    <property type="entry name" value="Hlx-hairpin-Hlx_DNA-bd_motif"/>
</dbReference>
<dbReference type="SMART" id="SM00382">
    <property type="entry name" value="AAA"/>
    <property type="match status" value="1"/>
</dbReference>
<dbReference type="PANTHER" id="PTHR43788:SF6">
    <property type="entry name" value="DNA HELICASE B"/>
    <property type="match status" value="1"/>
</dbReference>
<dbReference type="InterPro" id="IPR027417">
    <property type="entry name" value="P-loop_NTPase"/>
</dbReference>
<dbReference type="InterPro" id="IPR006345">
    <property type="entry name" value="RecD2"/>
</dbReference>
<dbReference type="NCBIfam" id="TIGR01448">
    <property type="entry name" value="recD_rel"/>
    <property type="match status" value="1"/>
</dbReference>
<dbReference type="CDD" id="cd17933">
    <property type="entry name" value="DEXSc_RecD-like"/>
    <property type="match status" value="1"/>
</dbReference>
<feature type="domain" description="Helix-hairpin-helix DNA-binding motif class 1" evidence="4">
    <location>
        <begin position="182"/>
        <end position="201"/>
    </location>
</feature>
<evidence type="ECO:0000256" key="1">
    <source>
        <dbReference type="ARBA" id="ARBA00022741"/>
    </source>
</evidence>
<dbReference type="Gene3D" id="1.10.10.2220">
    <property type="match status" value="1"/>
</dbReference>
<dbReference type="EMBL" id="LFVU01000001">
    <property type="protein sequence ID" value="KMT23383.1"/>
    <property type="molecule type" value="Genomic_DNA"/>
</dbReference>
<dbReference type="GO" id="GO:0006281">
    <property type="term" value="P:DNA repair"/>
    <property type="evidence" value="ECO:0007669"/>
    <property type="project" value="InterPro"/>
</dbReference>
<keyword evidence="3" id="KW-0238">DNA-binding</keyword>
<dbReference type="InterPro" id="IPR027785">
    <property type="entry name" value="UvrD-like_helicase_C"/>
</dbReference>
<comment type="function">
    <text evidence="3">DNA-dependent ATPase and ATP-dependent 5'-3' DNA helicase. Has no activity on blunt DNA or DNA with 3'-overhangs, requires at least 10 bases of 5'-ssDNA for helicase activity.</text>
</comment>
<feature type="domain" description="AAA+ ATPase" evidence="5">
    <location>
        <begin position="334"/>
        <end position="518"/>
    </location>
</feature>
<dbReference type="Pfam" id="PF13245">
    <property type="entry name" value="AAA_19"/>
    <property type="match status" value="1"/>
</dbReference>
<dbReference type="SUPFAM" id="SSF52540">
    <property type="entry name" value="P-loop containing nucleoside triphosphate hydrolases"/>
    <property type="match status" value="1"/>
</dbReference>
<feature type="domain" description="Helix-hairpin-helix DNA-binding motif class 1" evidence="4">
    <location>
        <begin position="118"/>
        <end position="137"/>
    </location>
</feature>
<proteinExistence type="inferred from homology"/>
<dbReference type="AlphaFoldDB" id="A0A0J8DGR2"/>
<dbReference type="GO" id="GO:0016887">
    <property type="term" value="F:ATP hydrolysis activity"/>
    <property type="evidence" value="ECO:0007669"/>
    <property type="project" value="RHEA"/>
</dbReference>
<dbReference type="Pfam" id="PF23139">
    <property type="entry name" value="OB_YrrC"/>
    <property type="match status" value="1"/>
</dbReference>
<comment type="caution">
    <text evidence="6">The sequence shown here is derived from an EMBL/GenBank/DDBJ whole genome shotgun (WGS) entry which is preliminary data.</text>
</comment>
<dbReference type="InterPro" id="IPR041451">
    <property type="entry name" value="RecD2_SH13"/>
</dbReference>
<dbReference type="GO" id="GO:0009338">
    <property type="term" value="C:exodeoxyribonuclease V complex"/>
    <property type="evidence" value="ECO:0007669"/>
    <property type="project" value="TreeGrafter"/>
</dbReference>
<dbReference type="Gene3D" id="2.30.30.940">
    <property type="match status" value="1"/>
</dbReference>
<sequence>MVEVDGIVTSIVYKNDDNGYTVAKIKCEQDMENYSIVGYMHYLSEGQRVHIKGEWTYHKSFGKQIKVDSFEEILPTTLEGVEKYLASGLINGIGPVTAKKIIKAFGEKALDIIEMNPERLTEVEGIGSRKAKKIGESLKEQRELKEIMIFLQSHGITPSYGIKIFKKYGAASITVLRENPYSLCEDIQGIGFKTADKIAKSLGMNVNSPFRIASGIKYVLSTAVGNGHVYLPKEECIKKSAAELKVDASLIGEGINTLNLNRDIVVDEVEEVTCIYLSPMFFSEVKSAKKIVELTLNRIDVETEKVDIEIKDFEKENNISFAPEQIDAIKEGVKNGVCVITGGPGTGKTTIIKCIIKIFENRSLNVCLCAPTGRAAKRMSESTGYEAKTIHRLLQVEFISDSDRNTFAKDENEPIEADVIIVDEASMIDVMLMNSLLKAMSSTTRLILVGDVDQLPSVGPGNVLLDIIESGGIAVARLQHIFRQSMESLITINAHKINNGDMPILNEKDKDFFFLQNNSADGIIKEIANLVNVRLPKFKKDLDRMKDIQVLSPMKKGEAGIIHLNNALQEILNPKSPSKTEKKVGEYILRVGDKVMQTKNNYQLTWESLTIEGEEGSGIFNGDIGYIERINTEDSKAYIIFDEDKRVEYDFSSLDEIELAYAITIHKSQGSEFPVCIIPVFYGPPMLMTRNLIYTGVTRAKSFLVLIGVKQTLSTMIKNKTITKRYSSLKNRIKNFCEVIK</sequence>
<feature type="binding site" evidence="3">
    <location>
        <begin position="345"/>
        <end position="349"/>
    </location>
    <ligand>
        <name>ATP</name>
        <dbReference type="ChEBI" id="CHEBI:30616"/>
    </ligand>
</feature>
<organism evidence="6 7">
    <name type="scientific">Clostridium cylindrosporum DSM 605</name>
    <dbReference type="NCBI Taxonomy" id="1121307"/>
    <lineage>
        <taxon>Bacteria</taxon>
        <taxon>Bacillati</taxon>
        <taxon>Bacillota</taxon>
        <taxon>Clostridia</taxon>
        <taxon>Eubacteriales</taxon>
        <taxon>Clostridiaceae</taxon>
        <taxon>Clostridium</taxon>
    </lineage>
</organism>
<dbReference type="GO" id="GO:0003677">
    <property type="term" value="F:DNA binding"/>
    <property type="evidence" value="ECO:0007669"/>
    <property type="project" value="UniProtKB-UniRule"/>
</dbReference>
<dbReference type="PANTHER" id="PTHR43788">
    <property type="entry name" value="DNA2/NAM7 HELICASE FAMILY MEMBER"/>
    <property type="match status" value="1"/>
</dbReference>
<accession>A0A0J8DGR2</accession>
<comment type="similarity">
    <text evidence="3">Belongs to the RecD family. RecD2 subfamily.</text>
</comment>
<protein>
    <recommendedName>
        <fullName evidence="3">ATP-dependent RecD2 DNA helicase</fullName>
        <ecNumber evidence="3">5.6.2.3</ecNumber>
    </recommendedName>
    <alternativeName>
        <fullName evidence="3">DNA 5'-3' helicase subunit RecD2</fullName>
    </alternativeName>
</protein>
<keyword evidence="3" id="KW-0378">Hydrolase</keyword>
<dbReference type="GO" id="GO:0017116">
    <property type="term" value="F:single-stranded DNA helicase activity"/>
    <property type="evidence" value="ECO:0007669"/>
    <property type="project" value="TreeGrafter"/>
</dbReference>
<dbReference type="Proteomes" id="UP000036756">
    <property type="component" value="Unassembled WGS sequence"/>
</dbReference>
<dbReference type="PATRIC" id="fig|1121307.3.peg.2576"/>
<dbReference type="HAMAP" id="MF_01488">
    <property type="entry name" value="RecD2"/>
    <property type="match status" value="1"/>
</dbReference>
<dbReference type="Pfam" id="PF14490">
    <property type="entry name" value="HHH_RecD2"/>
    <property type="match status" value="1"/>
</dbReference>
<dbReference type="InterPro" id="IPR055446">
    <property type="entry name" value="RecD2_N_OB"/>
</dbReference>
<keyword evidence="1 3" id="KW-0547">Nucleotide-binding</keyword>
<keyword evidence="2 3" id="KW-0067">ATP-binding</keyword>
<keyword evidence="3" id="KW-0413">Isomerase</keyword>
<feature type="domain" description="Helix-hairpin-helix DNA-binding motif class 1" evidence="4">
    <location>
        <begin position="83"/>
        <end position="104"/>
    </location>
</feature>
<dbReference type="InterPro" id="IPR003593">
    <property type="entry name" value="AAA+_ATPase"/>
</dbReference>
<dbReference type="GO" id="GO:0006310">
    <property type="term" value="P:DNA recombination"/>
    <property type="evidence" value="ECO:0007669"/>
    <property type="project" value="InterPro"/>
</dbReference>
<dbReference type="InterPro" id="IPR010994">
    <property type="entry name" value="RuvA_2-like"/>
</dbReference>
<dbReference type="Pfam" id="PF13538">
    <property type="entry name" value="UvrD_C_2"/>
    <property type="match status" value="1"/>
</dbReference>
<dbReference type="InterPro" id="IPR050534">
    <property type="entry name" value="Coronavir_polyprotein_1ab"/>
</dbReference>
<dbReference type="GO" id="GO:0043139">
    <property type="term" value="F:5'-3' DNA helicase activity"/>
    <property type="evidence" value="ECO:0007669"/>
    <property type="project" value="UniProtKB-UniRule"/>
</dbReference>
<dbReference type="RefSeq" id="WP_048569196.1">
    <property type="nucleotide sequence ID" value="NZ_LFVU01000001.1"/>
</dbReference>
<evidence type="ECO:0000259" key="4">
    <source>
        <dbReference type="SMART" id="SM00278"/>
    </source>
</evidence>
<dbReference type="SUPFAM" id="SSF47781">
    <property type="entry name" value="RuvA domain 2-like"/>
    <property type="match status" value="1"/>
</dbReference>
<dbReference type="SMART" id="SM00278">
    <property type="entry name" value="HhH1"/>
    <property type="match status" value="3"/>
</dbReference>
<dbReference type="STRING" id="1121307.CLCY_8c01200"/>
<comment type="catalytic activity">
    <reaction evidence="3">
        <text>ATP + H2O = ADP + phosphate + H(+)</text>
        <dbReference type="Rhea" id="RHEA:13065"/>
        <dbReference type="ChEBI" id="CHEBI:15377"/>
        <dbReference type="ChEBI" id="CHEBI:15378"/>
        <dbReference type="ChEBI" id="CHEBI:30616"/>
        <dbReference type="ChEBI" id="CHEBI:43474"/>
        <dbReference type="ChEBI" id="CHEBI:456216"/>
        <dbReference type="EC" id="5.6.2.3"/>
    </reaction>
</comment>
<dbReference type="InterPro" id="IPR029493">
    <property type="entry name" value="RecD2-like_HHH"/>
</dbReference>
<dbReference type="OrthoDB" id="9803432at2"/>
<evidence type="ECO:0000256" key="3">
    <source>
        <dbReference type="HAMAP-Rule" id="MF_01488"/>
    </source>
</evidence>
<evidence type="ECO:0000256" key="2">
    <source>
        <dbReference type="ARBA" id="ARBA00022840"/>
    </source>
</evidence>
<evidence type="ECO:0000313" key="7">
    <source>
        <dbReference type="Proteomes" id="UP000036756"/>
    </source>
</evidence>
<reference evidence="6 7" key="1">
    <citation type="submission" date="2015-06" db="EMBL/GenBank/DDBJ databases">
        <title>Draft genome sequence of the purine-degrading Clostridium cylindrosporum HC-1 (DSM 605).</title>
        <authorList>
            <person name="Poehlein A."/>
            <person name="Schiel-Bengelsdorf B."/>
            <person name="Bengelsdorf F."/>
            <person name="Daniel R."/>
            <person name="Duerre P."/>
        </authorList>
    </citation>
    <scope>NUCLEOTIDE SEQUENCE [LARGE SCALE GENOMIC DNA]</scope>
    <source>
        <strain evidence="6 7">DSM 605</strain>
    </source>
</reference>
<dbReference type="GO" id="GO:0005524">
    <property type="term" value="F:ATP binding"/>
    <property type="evidence" value="ECO:0007669"/>
    <property type="project" value="UniProtKB-UniRule"/>
</dbReference>
<gene>
    <name evidence="3" type="primary">recD2</name>
    <name evidence="6" type="ORF">CLCY_8c01200</name>
</gene>
<evidence type="ECO:0000313" key="6">
    <source>
        <dbReference type="EMBL" id="KMT23383.1"/>
    </source>
</evidence>
<keyword evidence="7" id="KW-1185">Reference proteome</keyword>
<dbReference type="Gene3D" id="3.40.50.300">
    <property type="entry name" value="P-loop containing nucleotide triphosphate hydrolases"/>
    <property type="match status" value="2"/>
</dbReference>
<evidence type="ECO:0000259" key="5">
    <source>
        <dbReference type="SMART" id="SM00382"/>
    </source>
</evidence>